<evidence type="ECO:0000313" key="1">
    <source>
        <dbReference type="EMBL" id="KAK9119426.1"/>
    </source>
</evidence>
<evidence type="ECO:0000313" key="2">
    <source>
        <dbReference type="Proteomes" id="UP001419268"/>
    </source>
</evidence>
<dbReference type="EMBL" id="JBBNAG010000007">
    <property type="protein sequence ID" value="KAK9119426.1"/>
    <property type="molecule type" value="Genomic_DNA"/>
</dbReference>
<organism evidence="1 2">
    <name type="scientific">Stephania cephalantha</name>
    <dbReference type="NCBI Taxonomy" id="152367"/>
    <lineage>
        <taxon>Eukaryota</taxon>
        <taxon>Viridiplantae</taxon>
        <taxon>Streptophyta</taxon>
        <taxon>Embryophyta</taxon>
        <taxon>Tracheophyta</taxon>
        <taxon>Spermatophyta</taxon>
        <taxon>Magnoliopsida</taxon>
        <taxon>Ranunculales</taxon>
        <taxon>Menispermaceae</taxon>
        <taxon>Menispermoideae</taxon>
        <taxon>Cissampelideae</taxon>
        <taxon>Stephania</taxon>
    </lineage>
</organism>
<dbReference type="Proteomes" id="UP001419268">
    <property type="component" value="Unassembled WGS sequence"/>
</dbReference>
<keyword evidence="2" id="KW-1185">Reference proteome</keyword>
<name>A0AAP0NX07_9MAGN</name>
<comment type="caution">
    <text evidence="1">The sequence shown here is derived from an EMBL/GenBank/DDBJ whole genome shotgun (WGS) entry which is preliminary data.</text>
</comment>
<gene>
    <name evidence="1" type="ORF">Scep_017519</name>
</gene>
<protein>
    <submittedName>
        <fullName evidence="1">Uncharacterized protein</fullName>
    </submittedName>
</protein>
<reference evidence="1 2" key="1">
    <citation type="submission" date="2024-01" db="EMBL/GenBank/DDBJ databases">
        <title>Genome assemblies of Stephania.</title>
        <authorList>
            <person name="Yang L."/>
        </authorList>
    </citation>
    <scope>NUCLEOTIDE SEQUENCE [LARGE SCALE GENOMIC DNA]</scope>
    <source>
        <strain evidence="1">JXDWG</strain>
        <tissue evidence="1">Leaf</tissue>
    </source>
</reference>
<proteinExistence type="predicted"/>
<accession>A0AAP0NX07</accession>
<sequence length="153" mass="17231">MAYCGIGVCHDNGGGGGGGELSFSNFTLEGQLQIWLLRNFDKERSGGNGNESVRGEFTWVKIHCLNLMKWEVLSKFIHSEEMWSYGKFLAIKNATITPLSYVGGEVVWFRKDAGDEVKYFSINLRTKNLKLINHDDMPLAILPFIPHHLPCPI</sequence>
<dbReference type="AlphaFoldDB" id="A0AAP0NX07"/>